<comment type="subcellular location">
    <subcellularLocation>
        <location evidence="3">Lipid droplet</location>
    </subcellularLocation>
    <subcellularLocation>
        <location evidence="2">Membrane</location>
        <topology evidence="2">Multi-pass membrane protein</topology>
    </subcellularLocation>
</comment>
<dbReference type="GO" id="GO:0050826">
    <property type="term" value="P:response to freezing"/>
    <property type="evidence" value="ECO:0007669"/>
    <property type="project" value="TreeGrafter"/>
</dbReference>
<sequence>MPYGDRKWDESVSEVQWRLRDQLVFYPITGILIFGTTVFLSSLAIGGVLLLLLLSPVLIAFSPILVPAGVILSILATAIAGFVLFLIFSVMGFGWFLKFRRGEHPVGSQQLESAAGYAKGIPQSLTHAAQRTFGAM</sequence>
<keyword evidence="5" id="KW-0551">Lipid droplet</keyword>
<accession>M4N9J0</accession>
<dbReference type="GO" id="GO:0012511">
    <property type="term" value="C:monolayer-surrounded lipid storage body"/>
    <property type="evidence" value="ECO:0007669"/>
    <property type="project" value="InterPro"/>
</dbReference>
<dbReference type="GO" id="GO:0019915">
    <property type="term" value="P:lipid storage"/>
    <property type="evidence" value="ECO:0007669"/>
    <property type="project" value="TreeGrafter"/>
</dbReference>
<name>M4N9J0_9VIRI</name>
<feature type="transmembrane region" description="Helical" evidence="9">
    <location>
        <begin position="64"/>
        <end position="97"/>
    </location>
</feature>
<evidence type="ECO:0000256" key="4">
    <source>
        <dbReference type="ARBA" id="ARBA00010858"/>
    </source>
</evidence>
<reference evidence="10" key="2">
    <citation type="submission" date="2013-03" db="EMBL/GenBank/DDBJ databases">
        <authorList>
            <person name="Huang N.-L."/>
            <person name="Huang M.-D."/>
            <person name="Chen T.-L.L."/>
            <person name="Huang A.H."/>
        </authorList>
    </citation>
    <scope>NUCLEOTIDE SEQUENCE</scope>
</reference>
<keyword evidence="7 9" id="KW-1133">Transmembrane helix</keyword>
<evidence type="ECO:0000256" key="9">
    <source>
        <dbReference type="SAM" id="Phobius"/>
    </source>
</evidence>
<dbReference type="EMBL" id="KC709663">
    <property type="protein sequence ID" value="AGG78365.1"/>
    <property type="molecule type" value="mRNA"/>
</dbReference>
<feature type="transmembrane region" description="Helical" evidence="9">
    <location>
        <begin position="23"/>
        <end position="52"/>
    </location>
</feature>
<reference evidence="10" key="1">
    <citation type="journal article" date="2013" name="Plant Physiol.">
        <title>Oleosin of subcellular lipid droplets evolved in green algae.</title>
        <authorList>
            <person name="Huang N.L."/>
            <person name="Huang M.D."/>
            <person name="Chen T.L."/>
            <person name="Huang A.H."/>
        </authorList>
    </citation>
    <scope>NUCLEOTIDE SEQUENCE</scope>
</reference>
<evidence type="ECO:0000256" key="8">
    <source>
        <dbReference type="ARBA" id="ARBA00023136"/>
    </source>
</evidence>
<evidence type="ECO:0000256" key="5">
    <source>
        <dbReference type="ARBA" id="ARBA00022677"/>
    </source>
</evidence>
<evidence type="ECO:0000256" key="3">
    <source>
        <dbReference type="ARBA" id="ARBA00004502"/>
    </source>
</evidence>
<keyword evidence="8 9" id="KW-0472">Membrane</keyword>
<evidence type="ECO:0000256" key="6">
    <source>
        <dbReference type="ARBA" id="ARBA00022692"/>
    </source>
</evidence>
<dbReference type="InterPro" id="IPR000136">
    <property type="entry name" value="Oleosin"/>
</dbReference>
<dbReference type="AlphaFoldDB" id="M4N9J0"/>
<organism evidence="10">
    <name type="scientific">Spirogyra grevilleana</name>
    <dbReference type="NCBI Taxonomy" id="3182"/>
    <lineage>
        <taxon>Eukaryota</taxon>
        <taxon>Viridiplantae</taxon>
        <taxon>Streptophyta</taxon>
        <taxon>Zygnematophyceae</taxon>
        <taxon>Zygnematophycidae</taxon>
        <taxon>Spirogyrales</taxon>
        <taxon>Spirogyraceae</taxon>
        <taxon>Spirogyra</taxon>
    </lineage>
</organism>
<evidence type="ECO:0000313" key="10">
    <source>
        <dbReference type="EMBL" id="AGG78365.1"/>
    </source>
</evidence>
<dbReference type="GO" id="GO:0016020">
    <property type="term" value="C:membrane"/>
    <property type="evidence" value="ECO:0007669"/>
    <property type="project" value="UniProtKB-SubCell"/>
</dbReference>
<evidence type="ECO:0000256" key="2">
    <source>
        <dbReference type="ARBA" id="ARBA00004141"/>
    </source>
</evidence>
<protein>
    <submittedName>
        <fullName evidence="10">Oleosin-3</fullName>
    </submittedName>
</protein>
<comment type="function">
    <text evidence="1">May have a structural role to stabilize the lipid body during desiccation of the seed by preventing coalescence of the oil. Probably interacts with both lipid and phospholipid moieties of lipid bodies. May also provide recognition signals for specific lipase anchorage in lipolysis during seedling growth.</text>
</comment>
<dbReference type="PANTHER" id="PTHR33203">
    <property type="entry name" value="OLEOSIN"/>
    <property type="match status" value="1"/>
</dbReference>
<comment type="similarity">
    <text evidence="4">Belongs to the oleosin family.</text>
</comment>
<dbReference type="PANTHER" id="PTHR33203:SF44">
    <property type="entry name" value="OLEOSIN 20.3 KDA"/>
    <property type="match status" value="1"/>
</dbReference>
<evidence type="ECO:0000256" key="1">
    <source>
        <dbReference type="ARBA" id="ARBA00002582"/>
    </source>
</evidence>
<keyword evidence="6 9" id="KW-0812">Transmembrane</keyword>
<proteinExistence type="evidence at transcript level"/>
<dbReference type="Pfam" id="PF01277">
    <property type="entry name" value="Oleosin"/>
    <property type="match status" value="1"/>
</dbReference>
<evidence type="ECO:0000256" key="7">
    <source>
        <dbReference type="ARBA" id="ARBA00022989"/>
    </source>
</evidence>